<reference evidence="1" key="3">
    <citation type="submission" date="2025-09" db="UniProtKB">
        <authorList>
            <consortium name="Ensembl"/>
        </authorList>
    </citation>
    <scope>IDENTIFICATION</scope>
</reference>
<sequence length="254" mass="28317">MNGPDETIEEASISTSDSLKVFLSTCLQQTSDKAVFLNAILHMLTLSTWSPVSLLHVLDAIHGLDTMTAWGKDAVADLFELTTKTVRTHNVILRKTIQRILLGCFLKFVDTSNISLDDALRIFHYSMKESAFSRNSKLWKMLAVWLVGNFPNLSESVAIPKVYVLNRVKQFLQKESFQLQENEVHYVSLGAVLLLDGSLLKEGHSPEELVTQLISEICAITDKAGTHAYLSEGKISSAFQLIDSLLNILNQTFS</sequence>
<evidence type="ECO:0000313" key="1">
    <source>
        <dbReference type="Ensembl" id="ENSCSAVP00000009787.1"/>
    </source>
</evidence>
<dbReference type="HOGENOM" id="CLU_1096370_0_0_1"/>
<dbReference type="Ensembl" id="ENSCSAVT00000009905.1">
    <property type="protein sequence ID" value="ENSCSAVP00000009787.1"/>
    <property type="gene ID" value="ENSCSAVG00000005743.1"/>
</dbReference>
<evidence type="ECO:0000313" key="2">
    <source>
        <dbReference type="Proteomes" id="UP000007875"/>
    </source>
</evidence>
<reference evidence="2" key="1">
    <citation type="submission" date="2003-08" db="EMBL/GenBank/DDBJ databases">
        <authorList>
            <person name="Birren B."/>
            <person name="Nusbaum C."/>
            <person name="Abebe A."/>
            <person name="Abouelleil A."/>
            <person name="Adekoya E."/>
            <person name="Ait-zahra M."/>
            <person name="Allen N."/>
            <person name="Allen T."/>
            <person name="An P."/>
            <person name="Anderson M."/>
            <person name="Anderson S."/>
            <person name="Arachchi H."/>
            <person name="Armbruster J."/>
            <person name="Bachantsang P."/>
            <person name="Baldwin J."/>
            <person name="Barry A."/>
            <person name="Bayul T."/>
            <person name="Blitshsteyn B."/>
            <person name="Bloom T."/>
            <person name="Blye J."/>
            <person name="Boguslavskiy L."/>
            <person name="Borowsky M."/>
            <person name="Boukhgalter B."/>
            <person name="Brunache A."/>
            <person name="Butler J."/>
            <person name="Calixte N."/>
            <person name="Calvo S."/>
            <person name="Camarata J."/>
            <person name="Campo K."/>
            <person name="Chang J."/>
            <person name="Cheshatsang Y."/>
            <person name="Citroen M."/>
            <person name="Collymore A."/>
            <person name="Considine T."/>
            <person name="Cook A."/>
            <person name="Cooke P."/>
            <person name="Corum B."/>
            <person name="Cuomo C."/>
            <person name="David R."/>
            <person name="Dawoe T."/>
            <person name="Degray S."/>
            <person name="Dodge S."/>
            <person name="Dooley K."/>
            <person name="Dorje P."/>
            <person name="Dorjee K."/>
            <person name="Dorris L."/>
            <person name="Duffey N."/>
            <person name="Dupes A."/>
            <person name="Elkins T."/>
            <person name="Engels R."/>
            <person name="Erickson J."/>
            <person name="Farina A."/>
            <person name="Faro S."/>
            <person name="Ferreira P."/>
            <person name="Fischer H."/>
            <person name="Fitzgerald M."/>
            <person name="Foley K."/>
            <person name="Gage D."/>
            <person name="Galagan J."/>
            <person name="Gearin G."/>
            <person name="Gnerre S."/>
            <person name="Gnirke A."/>
            <person name="Goyette A."/>
            <person name="Graham J."/>
            <person name="Grandbois E."/>
            <person name="Gyaltsen K."/>
            <person name="Hafez N."/>
            <person name="Hagopian D."/>
            <person name="Hagos B."/>
            <person name="Hall J."/>
            <person name="Hatcher B."/>
            <person name="Heller A."/>
            <person name="Higgins H."/>
            <person name="Honan T."/>
            <person name="Horn A."/>
            <person name="Houde N."/>
            <person name="Hughes L."/>
            <person name="Hulme W."/>
            <person name="Husby E."/>
            <person name="Iliev I."/>
            <person name="Jaffe D."/>
            <person name="Jones C."/>
            <person name="Kamal M."/>
            <person name="Kamat A."/>
            <person name="Kamvysselis M."/>
            <person name="Karlsson E."/>
            <person name="Kells C."/>
            <person name="Kieu A."/>
            <person name="Kisner P."/>
            <person name="Kodira C."/>
            <person name="Kulbokas E."/>
            <person name="Labutti K."/>
            <person name="Lama D."/>
            <person name="Landers T."/>
            <person name="Leger J."/>
            <person name="Levine S."/>
            <person name="Lewis D."/>
            <person name="Lewis T."/>
            <person name="Lindblad-toh K."/>
            <person name="Liu X."/>
            <person name="Lokyitsang T."/>
            <person name="Lokyitsang Y."/>
            <person name="Lucien O."/>
            <person name="Lui A."/>
            <person name="Ma L.J."/>
            <person name="Mabbitt R."/>
            <person name="Macdonald J."/>
            <person name="Maclean C."/>
            <person name="Major J."/>
            <person name="Manning J."/>
            <person name="Marabella R."/>
            <person name="Maru K."/>
            <person name="Matthews C."/>
            <person name="Mauceli E."/>
            <person name="Mccarthy M."/>
            <person name="Mcdonough S."/>
            <person name="Mcghee T."/>
            <person name="Meldrim J."/>
            <person name="Meneus L."/>
            <person name="Mesirov J."/>
            <person name="Mihalev A."/>
            <person name="Mihova T."/>
            <person name="Mikkelsen T."/>
            <person name="Mlenga V."/>
            <person name="Moru K."/>
            <person name="Mozes J."/>
            <person name="Mulrain L."/>
            <person name="Munson G."/>
            <person name="Naylor J."/>
            <person name="Newes C."/>
            <person name="Nguyen C."/>
            <person name="Nguyen N."/>
            <person name="Nguyen T."/>
            <person name="Nicol R."/>
            <person name="Nielsen C."/>
            <person name="Nizzari M."/>
            <person name="Norbu C."/>
            <person name="Norbu N."/>
            <person name="O'donnell P."/>
            <person name="Okoawo O."/>
            <person name="O'leary S."/>
            <person name="Omotosho B."/>
            <person name="O'neill K."/>
            <person name="Osman S."/>
            <person name="Parker S."/>
            <person name="Perrin D."/>
            <person name="Phunkhang P."/>
            <person name="Piqani B."/>
            <person name="Purcell S."/>
            <person name="Rachupka T."/>
            <person name="Ramasamy U."/>
            <person name="Rameau R."/>
            <person name="Ray V."/>
            <person name="Raymond C."/>
            <person name="Retta R."/>
            <person name="Richardson S."/>
            <person name="Rise C."/>
            <person name="Rodriguez J."/>
            <person name="Rogers J."/>
            <person name="Rogov P."/>
            <person name="Rutman M."/>
            <person name="Schupbach R."/>
            <person name="Seaman C."/>
            <person name="Settipalli S."/>
            <person name="Sharpe T."/>
            <person name="Sheridan J."/>
            <person name="Sherpa N."/>
            <person name="Shi J."/>
            <person name="Smirnov S."/>
            <person name="Smith C."/>
            <person name="Sougnez C."/>
            <person name="Spencer B."/>
            <person name="Stalker J."/>
            <person name="Stange-thomann N."/>
            <person name="Stavropoulos S."/>
            <person name="Stetson K."/>
            <person name="Stone C."/>
            <person name="Stone S."/>
            <person name="Stubbs M."/>
            <person name="Talamas J."/>
            <person name="Tchuinga P."/>
            <person name="Tenzing P."/>
            <person name="Tesfaye S."/>
            <person name="Theodore J."/>
            <person name="Thoulutsang Y."/>
            <person name="Topham K."/>
            <person name="Towey S."/>
            <person name="Tsamla T."/>
            <person name="Tsomo N."/>
            <person name="Vallee D."/>
            <person name="Vassiliev H."/>
            <person name="Venkataraman V."/>
            <person name="Vinson J."/>
            <person name="Vo A."/>
            <person name="Wade C."/>
            <person name="Wang S."/>
            <person name="Wangchuk T."/>
            <person name="Wangdi T."/>
            <person name="Whittaker C."/>
            <person name="Wilkinson J."/>
            <person name="Wu Y."/>
            <person name="Wyman D."/>
            <person name="Yadav S."/>
            <person name="Yang S."/>
            <person name="Yang X."/>
            <person name="Yeager S."/>
            <person name="Yee E."/>
            <person name="Young G."/>
            <person name="Zainoun J."/>
            <person name="Zembeck L."/>
            <person name="Zimmer A."/>
            <person name="Zody M."/>
            <person name="Lander E."/>
        </authorList>
    </citation>
    <scope>NUCLEOTIDE SEQUENCE [LARGE SCALE GENOMIC DNA]</scope>
</reference>
<dbReference type="InParanoid" id="H2YWS6"/>
<name>H2YWS6_CIOSA</name>
<dbReference type="STRING" id="51511.ENSCSAVP00000009787"/>
<dbReference type="Proteomes" id="UP000007875">
    <property type="component" value="Unassembled WGS sequence"/>
</dbReference>
<reference evidence="1" key="2">
    <citation type="submission" date="2025-08" db="UniProtKB">
        <authorList>
            <consortium name="Ensembl"/>
        </authorList>
    </citation>
    <scope>IDENTIFICATION</scope>
</reference>
<keyword evidence="2" id="KW-1185">Reference proteome</keyword>
<proteinExistence type="predicted"/>
<protein>
    <submittedName>
        <fullName evidence="1">Uncharacterized protein</fullName>
    </submittedName>
</protein>
<dbReference type="AlphaFoldDB" id="H2YWS6"/>
<accession>H2YWS6</accession>
<organism evidence="1 2">
    <name type="scientific">Ciona savignyi</name>
    <name type="common">Pacific transparent sea squirt</name>
    <dbReference type="NCBI Taxonomy" id="51511"/>
    <lineage>
        <taxon>Eukaryota</taxon>
        <taxon>Metazoa</taxon>
        <taxon>Chordata</taxon>
        <taxon>Tunicata</taxon>
        <taxon>Ascidiacea</taxon>
        <taxon>Phlebobranchia</taxon>
        <taxon>Cionidae</taxon>
        <taxon>Ciona</taxon>
    </lineage>
</organism>